<protein>
    <submittedName>
        <fullName evidence="6">Putative efflux system component YknX</fullName>
    </submittedName>
</protein>
<sequence>MTKKRAGESWLNKWTILAAVVVALVGGWLAFGQASGVPVETVRPTQGPIAQYVDEQGKTRLPRTYEITMPLAGRIEAITLEPGDPVRKGETVARLVQSDLRNDLDEAEAAVERLTASIAENADTTVEATSKTQASHFVESMKSTVEAAKSRMVAGQSRVDYANTFLGRVEQLIPSRAKTEVELDQAQLRKVEADTDYQQDVLIYQAMKSIDSATMLLPTLVQQYIDRKDLTIAVLKQEKAEAEARLRQAKTNVERSTMTSPIDGVILERSIVNEQQLPAGAALLTIGDLQQLEVEADLLSQNAVNLKAGSRALIYGAAVGRTPEDGLEGVIERIRPAGFTKRSSLGVDQQRVRVIIRLRDGELEKVAAERTLGVDYRVQVRAIEEEKNSALTIPRACLFRAADGSWQVMAVRDGVARLVQVEVGLINDRLAEITANLAADDFVILAPESSLHDGDPVRGISGK</sequence>
<dbReference type="InterPro" id="IPR058637">
    <property type="entry name" value="YknX-like_C"/>
</dbReference>
<dbReference type="OrthoDB" id="9791520at2"/>
<gene>
    <name evidence="6" type="primary">yknX</name>
    <name evidence="6" type="ORF">Enr8_26560</name>
</gene>
<dbReference type="Gene3D" id="2.40.420.20">
    <property type="match status" value="1"/>
</dbReference>
<dbReference type="Gene3D" id="2.40.50.100">
    <property type="match status" value="2"/>
</dbReference>
<dbReference type="Gene3D" id="2.40.30.170">
    <property type="match status" value="1"/>
</dbReference>
<dbReference type="GO" id="GO:0030313">
    <property type="term" value="C:cell envelope"/>
    <property type="evidence" value="ECO:0007669"/>
    <property type="project" value="UniProtKB-SubCell"/>
</dbReference>
<keyword evidence="7" id="KW-1185">Reference proteome</keyword>
<evidence type="ECO:0000259" key="4">
    <source>
        <dbReference type="Pfam" id="PF25973"/>
    </source>
</evidence>
<feature type="coiled-coil region" evidence="3">
    <location>
        <begin position="97"/>
        <end position="124"/>
    </location>
</feature>
<dbReference type="Pfam" id="PF25989">
    <property type="entry name" value="YknX_C"/>
    <property type="match status" value="1"/>
</dbReference>
<name>A0A5C5V4F6_9BACT</name>
<evidence type="ECO:0000256" key="3">
    <source>
        <dbReference type="SAM" id="Coils"/>
    </source>
</evidence>
<dbReference type="InterPro" id="IPR050465">
    <property type="entry name" value="UPF0194_transport"/>
</dbReference>
<feature type="domain" description="CzcB-like barrel-sandwich hybrid" evidence="4">
    <location>
        <begin position="64"/>
        <end position="288"/>
    </location>
</feature>
<dbReference type="PANTHER" id="PTHR32347:SF29">
    <property type="entry name" value="UPF0194 MEMBRANE PROTEIN YBHG"/>
    <property type="match status" value="1"/>
</dbReference>
<keyword evidence="2 3" id="KW-0175">Coiled coil</keyword>
<evidence type="ECO:0000256" key="2">
    <source>
        <dbReference type="ARBA" id="ARBA00023054"/>
    </source>
</evidence>
<dbReference type="InterPro" id="IPR058647">
    <property type="entry name" value="BSH_CzcB-like"/>
</dbReference>
<dbReference type="Proteomes" id="UP000318878">
    <property type="component" value="Unassembled WGS sequence"/>
</dbReference>
<comment type="subcellular location">
    <subcellularLocation>
        <location evidence="1">Cell envelope</location>
    </subcellularLocation>
</comment>
<dbReference type="Pfam" id="PF25973">
    <property type="entry name" value="BSH_CzcB"/>
    <property type="match status" value="1"/>
</dbReference>
<accession>A0A5C5V4F6</accession>
<reference evidence="6 7" key="1">
    <citation type="submission" date="2019-02" db="EMBL/GenBank/DDBJ databases">
        <title>Deep-cultivation of Planctomycetes and their phenomic and genomic characterization uncovers novel biology.</title>
        <authorList>
            <person name="Wiegand S."/>
            <person name="Jogler M."/>
            <person name="Boedeker C."/>
            <person name="Pinto D."/>
            <person name="Vollmers J."/>
            <person name="Rivas-Marin E."/>
            <person name="Kohn T."/>
            <person name="Peeters S.H."/>
            <person name="Heuer A."/>
            <person name="Rast P."/>
            <person name="Oberbeckmann S."/>
            <person name="Bunk B."/>
            <person name="Jeske O."/>
            <person name="Meyerdierks A."/>
            <person name="Storesund J.E."/>
            <person name="Kallscheuer N."/>
            <person name="Luecker S."/>
            <person name="Lage O.M."/>
            <person name="Pohl T."/>
            <person name="Merkel B.J."/>
            <person name="Hornburger P."/>
            <person name="Mueller R.-W."/>
            <person name="Bruemmer F."/>
            <person name="Labrenz M."/>
            <person name="Spormann A.M."/>
            <person name="Op Den Camp H."/>
            <person name="Overmann J."/>
            <person name="Amann R."/>
            <person name="Jetten M.S.M."/>
            <person name="Mascher T."/>
            <person name="Medema M.H."/>
            <person name="Devos D.P."/>
            <person name="Kaster A.-K."/>
            <person name="Ovreas L."/>
            <person name="Rohde M."/>
            <person name="Galperin M.Y."/>
            <person name="Jogler C."/>
        </authorList>
    </citation>
    <scope>NUCLEOTIDE SEQUENCE [LARGE SCALE GENOMIC DNA]</scope>
    <source>
        <strain evidence="6 7">Enr8</strain>
    </source>
</reference>
<dbReference type="Gene3D" id="1.10.287.470">
    <property type="entry name" value="Helix hairpin bin"/>
    <property type="match status" value="1"/>
</dbReference>
<evidence type="ECO:0000313" key="6">
    <source>
        <dbReference type="EMBL" id="TWT32849.1"/>
    </source>
</evidence>
<dbReference type="AlphaFoldDB" id="A0A5C5V4F6"/>
<dbReference type="RefSeq" id="WP_146432180.1">
    <property type="nucleotide sequence ID" value="NZ_SJPF01000003.1"/>
</dbReference>
<comment type="caution">
    <text evidence="6">The sequence shown here is derived from an EMBL/GenBank/DDBJ whole genome shotgun (WGS) entry which is preliminary data.</text>
</comment>
<proteinExistence type="predicted"/>
<dbReference type="PANTHER" id="PTHR32347">
    <property type="entry name" value="EFFLUX SYSTEM COMPONENT YKNX-RELATED"/>
    <property type="match status" value="1"/>
</dbReference>
<evidence type="ECO:0000256" key="1">
    <source>
        <dbReference type="ARBA" id="ARBA00004196"/>
    </source>
</evidence>
<feature type="domain" description="YknX-like C-terminal permuted SH3-like" evidence="5">
    <location>
        <begin position="390"/>
        <end position="458"/>
    </location>
</feature>
<organism evidence="6 7">
    <name type="scientific">Blastopirellula retiformator</name>
    <dbReference type="NCBI Taxonomy" id="2527970"/>
    <lineage>
        <taxon>Bacteria</taxon>
        <taxon>Pseudomonadati</taxon>
        <taxon>Planctomycetota</taxon>
        <taxon>Planctomycetia</taxon>
        <taxon>Pirellulales</taxon>
        <taxon>Pirellulaceae</taxon>
        <taxon>Blastopirellula</taxon>
    </lineage>
</organism>
<feature type="coiled-coil region" evidence="3">
    <location>
        <begin position="225"/>
        <end position="259"/>
    </location>
</feature>
<evidence type="ECO:0000259" key="5">
    <source>
        <dbReference type="Pfam" id="PF25989"/>
    </source>
</evidence>
<evidence type="ECO:0000313" key="7">
    <source>
        <dbReference type="Proteomes" id="UP000318878"/>
    </source>
</evidence>
<dbReference type="EMBL" id="SJPF01000003">
    <property type="protein sequence ID" value="TWT32849.1"/>
    <property type="molecule type" value="Genomic_DNA"/>
</dbReference>